<proteinExistence type="predicted"/>
<accession>A0A381PDX1</accession>
<reference evidence="1" key="1">
    <citation type="submission" date="2018-05" db="EMBL/GenBank/DDBJ databases">
        <authorList>
            <person name="Lanie J.A."/>
            <person name="Ng W.-L."/>
            <person name="Kazmierczak K.M."/>
            <person name="Andrzejewski T.M."/>
            <person name="Davidsen T.M."/>
            <person name="Wayne K.J."/>
            <person name="Tettelin H."/>
            <person name="Glass J.I."/>
            <person name="Rusch D."/>
            <person name="Podicherti R."/>
            <person name="Tsui H.-C.T."/>
            <person name="Winkler M.E."/>
        </authorList>
    </citation>
    <scope>NUCLEOTIDE SEQUENCE</scope>
</reference>
<gene>
    <name evidence="1" type="ORF">METZ01_LOCUS18050</name>
</gene>
<evidence type="ECO:0000313" key="1">
    <source>
        <dbReference type="EMBL" id="SUZ65196.1"/>
    </source>
</evidence>
<dbReference type="EMBL" id="UINC01000952">
    <property type="protein sequence ID" value="SUZ65196.1"/>
    <property type="molecule type" value="Genomic_DNA"/>
</dbReference>
<dbReference type="PROSITE" id="PS51257">
    <property type="entry name" value="PROKAR_LIPOPROTEIN"/>
    <property type="match status" value="1"/>
</dbReference>
<dbReference type="Pfam" id="PF05960">
    <property type="entry name" value="DUF885"/>
    <property type="match status" value="1"/>
</dbReference>
<evidence type="ECO:0008006" key="2">
    <source>
        <dbReference type="Google" id="ProtNLM"/>
    </source>
</evidence>
<sequence length="594" mass="69571">MKKFFILLLLFFIGCTGTKVSEDEIKEANQFFESIFLDQVQESPEFQTRLGYKSNYDQWDDITWEQRRSKIRKGIYNLKYLHDTIDYDKLDEATKISYRLIERRFERQIESNDYIFNSYPITHRGGKHSSIPSFLINYHNIDDEDDVKDYLKRLRNIEPLMDDLIRELKFRDDLNIVAPQFVYPQAIKVSQNIISGYPFEDVKKRNVLFDDFSKKLDKLDLSGPVKTRYLSEAEAILVTIVKSSYQKIIDFLSTQETKATDNFGVWKYKNGAEYYQFQLDGYTTLGLTPEQIHATGLQEVERIHQEIYGIMEATQFEGTLQDFFEFMRTDPQFYYPDNQKGRDAYLNQVNVIMDTLTANIDQLFNGLPSIPFVVKAVEPYREESAGIAFYQRGKADGSRPGIYYANLYTMQDMPTYKLENLAYHEAIPGHHLQISIALETKGMPSFRKYGGYSVYSEGWALYSETLPKEVGLYKDPYSDFGRLSGELWRACRLVVDTGIHHYRWTREEGIEYYRSNTANPEGECVKMVERHIVWPGQAVSYKIGMLKIQELRQYAHTELGEKFSLQDFHDIVLKNGAMTMDILQDVVYQWVENQ</sequence>
<dbReference type="InterPro" id="IPR010281">
    <property type="entry name" value="DUF885"/>
</dbReference>
<protein>
    <recommendedName>
        <fullName evidence="2">DUF885 domain-containing protein</fullName>
    </recommendedName>
</protein>
<dbReference type="PANTHER" id="PTHR33361">
    <property type="entry name" value="GLR0591 PROTEIN"/>
    <property type="match status" value="1"/>
</dbReference>
<dbReference type="AlphaFoldDB" id="A0A381PDX1"/>
<organism evidence="1">
    <name type="scientific">marine metagenome</name>
    <dbReference type="NCBI Taxonomy" id="408172"/>
    <lineage>
        <taxon>unclassified sequences</taxon>
        <taxon>metagenomes</taxon>
        <taxon>ecological metagenomes</taxon>
    </lineage>
</organism>
<dbReference type="PANTHER" id="PTHR33361:SF16">
    <property type="entry name" value="DUF885 DOMAIN-CONTAINING PROTEIN"/>
    <property type="match status" value="1"/>
</dbReference>
<name>A0A381PDX1_9ZZZZ</name>